<dbReference type="Pfam" id="PF03147">
    <property type="entry name" value="FDX-ACB"/>
    <property type="match status" value="1"/>
</dbReference>
<dbReference type="SMART" id="SM00896">
    <property type="entry name" value="FDX-ACB"/>
    <property type="match status" value="1"/>
</dbReference>
<feature type="domain" description="Aminoacyl-transfer RNA synthetases class-II family profile" evidence="17">
    <location>
        <begin position="123"/>
        <end position="406"/>
    </location>
</feature>
<dbReference type="GO" id="GO:0000049">
    <property type="term" value="F:tRNA binding"/>
    <property type="evidence" value="ECO:0007669"/>
    <property type="project" value="InterPro"/>
</dbReference>
<keyword evidence="10" id="KW-0007">Acetylation</keyword>
<evidence type="ECO:0000256" key="15">
    <source>
        <dbReference type="ARBA" id="ARBA00060211"/>
    </source>
</evidence>
<dbReference type="InterPro" id="IPR045864">
    <property type="entry name" value="aa-tRNA-synth_II/BPL/LPL"/>
</dbReference>
<dbReference type="RefSeq" id="XP_018025247.1">
    <property type="nucleotide sequence ID" value="XM_018169758.2"/>
</dbReference>
<dbReference type="InterPro" id="IPR005121">
    <property type="entry name" value="Fdx_antiC-bd"/>
</dbReference>
<dbReference type="FunFam" id="3.30.930.10:FF:000041">
    <property type="entry name" value="Phenylalanyl-tRNA synthetase 2, mitochondrial"/>
    <property type="match status" value="1"/>
</dbReference>
<keyword evidence="7" id="KW-0067">ATP-binding</keyword>
<keyword evidence="8" id="KW-0648">Protein biosynthesis</keyword>
<organism evidence="19 20">
    <name type="scientific">Hyalella azteca</name>
    <name type="common">Amphipod</name>
    <dbReference type="NCBI Taxonomy" id="294128"/>
    <lineage>
        <taxon>Eukaryota</taxon>
        <taxon>Metazoa</taxon>
        <taxon>Ecdysozoa</taxon>
        <taxon>Arthropoda</taxon>
        <taxon>Crustacea</taxon>
        <taxon>Multicrustacea</taxon>
        <taxon>Malacostraca</taxon>
        <taxon>Eumalacostraca</taxon>
        <taxon>Peracarida</taxon>
        <taxon>Amphipoda</taxon>
        <taxon>Senticaudata</taxon>
        <taxon>Talitrida</taxon>
        <taxon>Talitroidea</taxon>
        <taxon>Hyalellidae</taxon>
        <taxon>Hyalella</taxon>
    </lineage>
</organism>
<dbReference type="GeneID" id="108680844"/>
<evidence type="ECO:0000313" key="19">
    <source>
        <dbReference type="Proteomes" id="UP000694843"/>
    </source>
</evidence>
<accession>A0A8B7PI95</accession>
<dbReference type="PANTHER" id="PTHR11538:SF41">
    <property type="entry name" value="PHENYLALANINE--TRNA LIGASE, MITOCHONDRIAL"/>
    <property type="match status" value="1"/>
</dbReference>
<keyword evidence="9" id="KW-0809">Transit peptide</keyword>
<dbReference type="InterPro" id="IPR006195">
    <property type="entry name" value="aa-tRNA-synth_II"/>
</dbReference>
<dbReference type="OMA" id="PISHYPQ"/>
<evidence type="ECO:0000256" key="9">
    <source>
        <dbReference type="ARBA" id="ARBA00022946"/>
    </source>
</evidence>
<evidence type="ECO:0000256" key="7">
    <source>
        <dbReference type="ARBA" id="ARBA00022840"/>
    </source>
</evidence>
<dbReference type="InterPro" id="IPR036690">
    <property type="entry name" value="Fdx_antiC-bd_sf"/>
</dbReference>
<comment type="subunit">
    <text evidence="3">Monomer.</text>
</comment>
<dbReference type="SUPFAM" id="SSF54991">
    <property type="entry name" value="Anticodon-binding domain of PheRS"/>
    <property type="match status" value="1"/>
</dbReference>
<dbReference type="OrthoDB" id="4457at2759"/>
<evidence type="ECO:0000259" key="18">
    <source>
        <dbReference type="PROSITE" id="PS51447"/>
    </source>
</evidence>
<evidence type="ECO:0000313" key="20">
    <source>
        <dbReference type="RefSeq" id="XP_018025247.1"/>
    </source>
</evidence>
<keyword evidence="11" id="KW-0496">Mitochondrion</keyword>
<feature type="domain" description="FDX-ACB" evidence="18">
    <location>
        <begin position="403"/>
        <end position="496"/>
    </location>
</feature>
<dbReference type="KEGG" id="hazt:108680844"/>
<keyword evidence="6" id="KW-0547">Nucleotide-binding</keyword>
<comment type="catalytic activity">
    <reaction evidence="14">
        <text>tRNA(Phe) + L-phenylalanine + ATP = L-phenylalanyl-tRNA(Phe) + AMP + diphosphate + H(+)</text>
        <dbReference type="Rhea" id="RHEA:19413"/>
        <dbReference type="Rhea" id="RHEA-COMP:9668"/>
        <dbReference type="Rhea" id="RHEA-COMP:9699"/>
        <dbReference type="ChEBI" id="CHEBI:15378"/>
        <dbReference type="ChEBI" id="CHEBI:30616"/>
        <dbReference type="ChEBI" id="CHEBI:33019"/>
        <dbReference type="ChEBI" id="CHEBI:58095"/>
        <dbReference type="ChEBI" id="CHEBI:78442"/>
        <dbReference type="ChEBI" id="CHEBI:78531"/>
        <dbReference type="ChEBI" id="CHEBI:456215"/>
        <dbReference type="EC" id="6.1.1.20"/>
    </reaction>
</comment>
<dbReference type="GO" id="GO:0005759">
    <property type="term" value="C:mitochondrial matrix"/>
    <property type="evidence" value="ECO:0007669"/>
    <property type="project" value="UniProtKB-SubCell"/>
</dbReference>
<comment type="similarity">
    <text evidence="2">Belongs to the class-II aminoacyl-tRNA synthetase family.</text>
</comment>
<dbReference type="Pfam" id="PF01409">
    <property type="entry name" value="tRNA-synt_2d"/>
    <property type="match status" value="2"/>
</dbReference>
<dbReference type="Gene3D" id="3.30.70.380">
    <property type="entry name" value="Ferrodoxin-fold anticodon-binding domain"/>
    <property type="match status" value="1"/>
</dbReference>
<evidence type="ECO:0000256" key="1">
    <source>
        <dbReference type="ARBA" id="ARBA00004305"/>
    </source>
</evidence>
<dbReference type="InterPro" id="IPR004530">
    <property type="entry name" value="Phe-tRNA-synth_IIc_mito"/>
</dbReference>
<dbReference type="SUPFAM" id="SSF55681">
    <property type="entry name" value="Class II aaRS and biotin synthetases"/>
    <property type="match status" value="1"/>
</dbReference>
<dbReference type="Gene3D" id="3.30.930.10">
    <property type="entry name" value="Bira Bifunctional Protein, Domain 2"/>
    <property type="match status" value="1"/>
</dbReference>
<dbReference type="FunFam" id="3.30.70.380:FF:000002">
    <property type="entry name" value="phenylalanine--tRNA ligase, mitochondrial"/>
    <property type="match status" value="1"/>
</dbReference>
<evidence type="ECO:0000256" key="10">
    <source>
        <dbReference type="ARBA" id="ARBA00022990"/>
    </source>
</evidence>
<protein>
    <recommendedName>
        <fullName evidence="16">Phenylalanine--tRNA ligase, mitochondrial</fullName>
        <ecNumber evidence="4">6.1.1.20</ecNumber>
    </recommendedName>
    <alternativeName>
        <fullName evidence="13">Phenylalanyl-tRNA synthetase</fullName>
    </alternativeName>
</protein>
<dbReference type="GO" id="GO:0005524">
    <property type="term" value="F:ATP binding"/>
    <property type="evidence" value="ECO:0007669"/>
    <property type="project" value="UniProtKB-KW"/>
</dbReference>
<gene>
    <name evidence="20" type="primary">LOC108680844</name>
</gene>
<evidence type="ECO:0000256" key="8">
    <source>
        <dbReference type="ARBA" id="ARBA00022917"/>
    </source>
</evidence>
<sequence>MQRNMTFLCNFFRRVTFTRSLKQPETFVIRSICVLSSHAKEGREILFNLRTCRGESLQRLQCCNALAACVSNSRSYSASREPANKTITVCGKDFVRDRMTNVNAKILSHIGRALHRQKDHPLYHTKTRLLQCLHQRYQNRRGNPVFTVVEDLPPLVTVQQNFDQLLVPPDHVCRNKRDNYYVNRRHLLRAHTSAHQGDLLASGLDNFVIVGDVYRRDEIDAFHYPVFHQMEGVKLYTAEELLPEDAGTGGPRPQVLTGLPSTGACAPDTNAPQAAHTPQAVAALTTDLQQCLQAMATTLFGEKTQCRWVPAYFPFTQPSWELEVLLDGRWVEILGCGIVQQRILETAGVKAKVGWAFGLGLERWAMKLYDIPDIRIFWSRDSGFLSQFKFEDSNTLYKYKRVSAYPQCTNDISFWLPSAATFDSNDFYDLVRQVGGDIVEQVSLVDEFKHPKTGRTSHCYRIVYRHMEKTLTQEEVNVVHRAIAATATAELAVTVR</sequence>
<dbReference type="CTD" id="36547"/>
<evidence type="ECO:0000256" key="2">
    <source>
        <dbReference type="ARBA" id="ARBA00008226"/>
    </source>
</evidence>
<keyword evidence="12" id="KW-0030">Aminoacyl-tRNA synthetase</keyword>
<dbReference type="AlphaFoldDB" id="A0A8B7PI95"/>
<evidence type="ECO:0000256" key="12">
    <source>
        <dbReference type="ARBA" id="ARBA00023146"/>
    </source>
</evidence>
<evidence type="ECO:0000256" key="4">
    <source>
        <dbReference type="ARBA" id="ARBA00012814"/>
    </source>
</evidence>
<name>A0A8B7PI95_HYAAZ</name>
<evidence type="ECO:0000256" key="11">
    <source>
        <dbReference type="ARBA" id="ARBA00023128"/>
    </source>
</evidence>
<dbReference type="GO" id="GO:0006432">
    <property type="term" value="P:phenylalanyl-tRNA aminoacylation"/>
    <property type="evidence" value="ECO:0007669"/>
    <property type="project" value="InterPro"/>
</dbReference>
<evidence type="ECO:0000256" key="5">
    <source>
        <dbReference type="ARBA" id="ARBA00022598"/>
    </source>
</evidence>
<evidence type="ECO:0000256" key="13">
    <source>
        <dbReference type="ARBA" id="ARBA00031194"/>
    </source>
</evidence>
<proteinExistence type="inferred from homology"/>
<reference evidence="20" key="1">
    <citation type="submission" date="2025-08" db="UniProtKB">
        <authorList>
            <consortium name="RefSeq"/>
        </authorList>
    </citation>
    <scope>IDENTIFICATION</scope>
    <source>
        <tissue evidence="20">Whole organism</tissue>
    </source>
</reference>
<dbReference type="EC" id="6.1.1.20" evidence="4"/>
<comment type="function">
    <text evidence="15">Is responsible for the charging of tRNA(Phe) with phenylalanine in mitochondrial translation. To a lesser extent, also catalyzes direct attachment of m-Tyr (an oxidized version of Phe) to tRNA(Phe), thereby opening the way for delivery of the misacylated tRNA to the ribosome and incorporation of ROS-damaged amino acid into proteins.</text>
</comment>
<dbReference type="InterPro" id="IPR002319">
    <property type="entry name" value="Phenylalanyl-tRNA_Synthase"/>
</dbReference>
<dbReference type="Proteomes" id="UP000694843">
    <property type="component" value="Unplaced"/>
</dbReference>
<dbReference type="GO" id="GO:0004826">
    <property type="term" value="F:phenylalanine-tRNA ligase activity"/>
    <property type="evidence" value="ECO:0007669"/>
    <property type="project" value="UniProtKB-EC"/>
</dbReference>
<evidence type="ECO:0000256" key="6">
    <source>
        <dbReference type="ARBA" id="ARBA00022741"/>
    </source>
</evidence>
<dbReference type="PANTHER" id="PTHR11538">
    <property type="entry name" value="PHENYLALANYL-TRNA SYNTHETASE"/>
    <property type="match status" value="1"/>
</dbReference>
<comment type="subcellular location">
    <subcellularLocation>
        <location evidence="1">Mitochondrion matrix</location>
    </subcellularLocation>
</comment>
<dbReference type="PROSITE" id="PS51447">
    <property type="entry name" value="FDX_ACB"/>
    <property type="match status" value="1"/>
</dbReference>
<dbReference type="CDD" id="cd00496">
    <property type="entry name" value="PheRS_alpha_core"/>
    <property type="match status" value="1"/>
</dbReference>
<keyword evidence="19" id="KW-1185">Reference proteome</keyword>
<evidence type="ECO:0000259" key="17">
    <source>
        <dbReference type="PROSITE" id="PS50862"/>
    </source>
</evidence>
<evidence type="ECO:0000256" key="14">
    <source>
        <dbReference type="ARBA" id="ARBA00049255"/>
    </source>
</evidence>
<keyword evidence="5 20" id="KW-0436">Ligase</keyword>
<evidence type="ECO:0000256" key="3">
    <source>
        <dbReference type="ARBA" id="ARBA00011245"/>
    </source>
</evidence>
<dbReference type="PROSITE" id="PS50862">
    <property type="entry name" value="AA_TRNA_LIGASE_II"/>
    <property type="match status" value="1"/>
</dbReference>
<evidence type="ECO:0000256" key="16">
    <source>
        <dbReference type="ARBA" id="ARBA00073229"/>
    </source>
</evidence>
<dbReference type="NCBIfam" id="TIGR00469">
    <property type="entry name" value="pheS_mito"/>
    <property type="match status" value="1"/>
</dbReference>